<reference evidence="1" key="1">
    <citation type="submission" date="2018-05" db="EMBL/GenBank/DDBJ databases">
        <authorList>
            <person name="Lanie J.A."/>
            <person name="Ng W.-L."/>
            <person name="Kazmierczak K.M."/>
            <person name="Andrzejewski T.M."/>
            <person name="Davidsen T.M."/>
            <person name="Wayne K.J."/>
            <person name="Tettelin H."/>
            <person name="Glass J.I."/>
            <person name="Rusch D."/>
            <person name="Podicherti R."/>
            <person name="Tsui H.-C.T."/>
            <person name="Winkler M.E."/>
        </authorList>
    </citation>
    <scope>NUCLEOTIDE SEQUENCE</scope>
</reference>
<evidence type="ECO:0000313" key="1">
    <source>
        <dbReference type="EMBL" id="SVA26674.1"/>
    </source>
</evidence>
<gene>
    <name evidence="1" type="ORF">METZ01_LOCUS79528</name>
</gene>
<proteinExistence type="predicted"/>
<sequence>MEGDQQAESEASGLMAIEVETKDCTMLGDAEIEEMADLCAEGPNPFGIGLISKQTEEWVLITTARAGGRLKGFSFSTLERIGGTPAVIVGMGSIHRTSKRDTVLRALVAEQLRRAVLAFPDEDVVIGSRFNEPSGFEALRALTDIVPRPGHRASGEERAWGRRFVKRFGLSTLSYDERRFVSPGKGTQACVFDHTSLKPEKLDADVAAYFDNLDVAKGDVLVAFGWALAEDLEKHL</sequence>
<name>A0A381UFC0_9ZZZZ</name>
<dbReference type="AlphaFoldDB" id="A0A381UFC0"/>
<protein>
    <submittedName>
        <fullName evidence="1">Uncharacterized protein</fullName>
    </submittedName>
</protein>
<accession>A0A381UFC0</accession>
<organism evidence="1">
    <name type="scientific">marine metagenome</name>
    <dbReference type="NCBI Taxonomy" id="408172"/>
    <lineage>
        <taxon>unclassified sequences</taxon>
        <taxon>metagenomes</taxon>
        <taxon>ecological metagenomes</taxon>
    </lineage>
</organism>
<dbReference type="EMBL" id="UINC01006294">
    <property type="protein sequence ID" value="SVA26674.1"/>
    <property type="molecule type" value="Genomic_DNA"/>
</dbReference>